<evidence type="ECO:0000256" key="3">
    <source>
        <dbReference type="ARBA" id="ARBA00022840"/>
    </source>
</evidence>
<dbReference type="InterPro" id="IPR027417">
    <property type="entry name" value="P-loop_NTPase"/>
</dbReference>
<evidence type="ECO:0000313" key="10">
    <source>
        <dbReference type="Proteomes" id="UP000199495"/>
    </source>
</evidence>
<dbReference type="Pfam" id="PF03389">
    <property type="entry name" value="MobA_MobL"/>
    <property type="match status" value="1"/>
</dbReference>
<dbReference type="Proteomes" id="UP000199495">
    <property type="component" value="Unassembled WGS sequence"/>
</dbReference>
<dbReference type="InterPro" id="IPR050534">
    <property type="entry name" value="Coronavir_polyprotein_1ab"/>
</dbReference>
<evidence type="ECO:0000256" key="2">
    <source>
        <dbReference type="ARBA" id="ARBA00022741"/>
    </source>
</evidence>
<feature type="domain" description="(+)RNA virus helicase C-terminal" evidence="6">
    <location>
        <begin position="721"/>
        <end position="776"/>
    </location>
</feature>
<evidence type="ECO:0000259" key="6">
    <source>
        <dbReference type="Pfam" id="PF01443"/>
    </source>
</evidence>
<dbReference type="GO" id="GO:0003678">
    <property type="term" value="F:DNA helicase activity"/>
    <property type="evidence" value="ECO:0007669"/>
    <property type="project" value="UniProtKB-ARBA"/>
</dbReference>
<keyword evidence="4" id="KW-0184">Conjugation</keyword>
<feature type="region of interest" description="Disordered" evidence="5">
    <location>
        <begin position="1248"/>
        <end position="1267"/>
    </location>
</feature>
<comment type="similarity">
    <text evidence="1">Belongs to the MobA/MobL family.</text>
</comment>
<dbReference type="InterPro" id="IPR014136">
    <property type="entry name" value="TraA_Ti"/>
</dbReference>
<dbReference type="Pfam" id="PF01443">
    <property type="entry name" value="Viral_helicase1"/>
    <property type="match status" value="1"/>
</dbReference>
<name>A0A1G8A080_9HYPH</name>
<dbReference type="EMBL" id="FNCS01000024">
    <property type="protein sequence ID" value="SDH14326.1"/>
    <property type="molecule type" value="Genomic_DNA"/>
</dbReference>
<evidence type="ECO:0000313" key="9">
    <source>
        <dbReference type="EMBL" id="SDH14326.1"/>
    </source>
</evidence>
<dbReference type="CDD" id="cd17933">
    <property type="entry name" value="DEXSc_RecD-like"/>
    <property type="match status" value="1"/>
</dbReference>
<evidence type="ECO:0000256" key="1">
    <source>
        <dbReference type="ARBA" id="ARBA00010873"/>
    </source>
</evidence>
<organism evidence="9 10">
    <name type="scientific">Pelagibacterium luteolum</name>
    <dbReference type="NCBI Taxonomy" id="440168"/>
    <lineage>
        <taxon>Bacteria</taxon>
        <taxon>Pseudomonadati</taxon>
        <taxon>Pseudomonadota</taxon>
        <taxon>Alphaproteobacteria</taxon>
        <taxon>Hyphomicrobiales</taxon>
        <taxon>Devosiaceae</taxon>
        <taxon>Pelagibacterium</taxon>
    </lineage>
</organism>
<dbReference type="Gene3D" id="3.30.930.30">
    <property type="match status" value="1"/>
</dbReference>
<evidence type="ECO:0000256" key="4">
    <source>
        <dbReference type="ARBA" id="ARBA00022971"/>
    </source>
</evidence>
<dbReference type="InterPro" id="IPR005053">
    <property type="entry name" value="MobA_MobL"/>
</dbReference>
<sequence length="1267" mass="139456">MHLRARLYVAARRSPEGFGDRTPKLSLPVWMRFRAGVALVAIYHFESQIISRGAGRSAVAAAAYRHAAKMAFEREGQVADFSNKTNVAYAEFMMPEDAPGWVTAMMADRSPSQIAEAFWNKLENFEVRADAQLAKEFVLALPKELTRAQNIALVRDFIAAQMLSRGMVADWVYHDIDANPHVHIMTSLRPLTHDGFGAKKVAVVDQNGDRVRGKDGKIVYGLWAGDKAVLNQMREAWAAVQNVHLAKHGIDARVDHRSYEAQGIDLTPQGKVGVQTRNIAERAKAEGRGIDLDRMALHEQLRRENAARIARRPEIVIDAISNEKSVFNHRDIARHLHRWIDNGAQFQNLFARIMASSELVMLAAQGVDPDTGKVTPSQFATRAMVRVEETMAKQARHLSTHGGFGADGRVRDHVLASHTQLSDEQRNAIAHVTGDARLALIVGRAGAGKTTMMRAAREIWEASGYRVVGGALAGKAADGLQTEAGIESRTLASWALQWERGRLKLNNRTVFVLDEAGMVSSRQMADFVSAVAYAGAKIVLVGDPDQLQPIAAGGAFRALSEEVGFAELSTIYRQREAWMRDASMALAQGRVDQALSAYHQRGHIIERATKDEAIASMVADWVADYDPQNSPTLMLAFMRKDVAQLNALAREALCEKEMIAEGEPFRTINGQRKFAAGDRVVFLQNEASLGVKNGMLGRVVAAERGKITVDIGDGQGAHQVTIEQHFYAQIDHGYATTIHKSQGVTVDRVKVLASSLFDRHLSYVALTRHRDGVQLYAGADEFKRAVRTDHAQGVRGVMVATGQAKFREGDDGKPTPYVDLRDSSGKTHRLWGVTLPETLKRAGARVGDTVTLTRKGTEDVTVKVPVTDPLSGVNRFEDKTVERNVWVATRHDISHQDRTQVTEQSAQPSALFHQLVASLSRSRAKATSRDFAGSALHADAVAYATRRGLDGARVITAALRNQANWLTQQRERLAHAGEKLGALVAHFGFHKVTAEAKSAQPGGDGHWLGGRTTWTHTIAQSVETALHADAQLTVLWSELKERFGFVYEAPHAAIAAMKIEKTLESDRAALKSIADQLTRDPEAFGALRGKTGLFASRADKAERNMALNNVPALRREIANYCRLRDETIGHLTADLSRARELQSIDVPKVSAEAQRVLERIAAAKTNADLNARIAHELSDKQLRSEIARLNAALKQKFGERAFASREPMGPDFEAVAEGISEGERSNLTRAWTVLRAARTIAAHEKRVEHDRDLGRQKMRVHGQGLVR</sequence>
<evidence type="ECO:0000256" key="5">
    <source>
        <dbReference type="SAM" id="MobiDB-lite"/>
    </source>
</evidence>
<dbReference type="CDD" id="cd18809">
    <property type="entry name" value="SF1_C_RecD"/>
    <property type="match status" value="1"/>
</dbReference>
<accession>A0A1G8A080</accession>
<dbReference type="Gene3D" id="2.30.30.940">
    <property type="match status" value="1"/>
</dbReference>
<dbReference type="PANTHER" id="PTHR43788:SF6">
    <property type="entry name" value="DNA HELICASE B"/>
    <property type="match status" value="1"/>
</dbReference>
<dbReference type="Pfam" id="PF13604">
    <property type="entry name" value="AAA_30"/>
    <property type="match status" value="1"/>
</dbReference>
<feature type="domain" description="Bartonella effector protein BID" evidence="8">
    <location>
        <begin position="1026"/>
        <end position="1122"/>
    </location>
</feature>
<keyword evidence="2" id="KW-0547">Nucleotide-binding</keyword>
<dbReference type="Gene3D" id="3.40.50.300">
    <property type="entry name" value="P-loop containing nucleotide triphosphate hydrolases"/>
    <property type="match status" value="2"/>
</dbReference>
<dbReference type="NCBIfam" id="TIGR02768">
    <property type="entry name" value="TraA_Ti"/>
    <property type="match status" value="1"/>
</dbReference>
<dbReference type="PANTHER" id="PTHR43788">
    <property type="entry name" value="DNA2/NAM7 HELICASE FAMILY MEMBER"/>
    <property type="match status" value="1"/>
</dbReference>
<evidence type="ECO:0000259" key="8">
    <source>
        <dbReference type="Pfam" id="PF17841"/>
    </source>
</evidence>
<keyword evidence="10" id="KW-1185">Reference proteome</keyword>
<dbReference type="GO" id="GO:0005524">
    <property type="term" value="F:ATP binding"/>
    <property type="evidence" value="ECO:0007669"/>
    <property type="project" value="UniProtKB-KW"/>
</dbReference>
<gene>
    <name evidence="9" type="ORF">SAMN04487974_12437</name>
</gene>
<dbReference type="AlphaFoldDB" id="A0A1G8A080"/>
<dbReference type="InterPro" id="IPR027351">
    <property type="entry name" value="(+)RNA_virus_helicase_core_dom"/>
</dbReference>
<dbReference type="InterPro" id="IPR041533">
    <property type="entry name" value="Bep_BID"/>
</dbReference>
<evidence type="ECO:0000259" key="7">
    <source>
        <dbReference type="Pfam" id="PF03389"/>
    </source>
</evidence>
<dbReference type="SUPFAM" id="SSF52540">
    <property type="entry name" value="P-loop containing nucleoside triphosphate hydrolases"/>
    <property type="match status" value="2"/>
</dbReference>
<dbReference type="STRING" id="440168.SAMN04487974_12437"/>
<keyword evidence="3" id="KW-0067">ATP-binding</keyword>
<reference evidence="9 10" key="1">
    <citation type="submission" date="2016-10" db="EMBL/GenBank/DDBJ databases">
        <authorList>
            <person name="de Groot N.N."/>
        </authorList>
    </citation>
    <scope>NUCLEOTIDE SEQUENCE [LARGE SCALE GENOMIC DNA]</scope>
    <source>
        <strain evidence="9 10">CGMCC 1.10267</strain>
    </source>
</reference>
<protein>
    <submittedName>
        <fullName evidence="9">Plasmid mobilization system relaxase</fullName>
    </submittedName>
</protein>
<feature type="domain" description="MobA/MobL protein" evidence="7">
    <location>
        <begin position="56"/>
        <end position="282"/>
    </location>
</feature>
<proteinExistence type="inferred from homology"/>
<dbReference type="Pfam" id="PF17841">
    <property type="entry name" value="Bep_C_terminal"/>
    <property type="match status" value="1"/>
</dbReference>